<evidence type="ECO:0008006" key="3">
    <source>
        <dbReference type="Google" id="ProtNLM"/>
    </source>
</evidence>
<sequence length="90" mass="10621">MGTRKSHVVLEPPNAKRRHKLHLACEEMDFTWCTEEVKAFEEMWLEGLAFESIAKQLERDPDEVLILLIDRARRNKFIVKRQNGLLGWMA</sequence>
<keyword evidence="2" id="KW-1185">Reference proteome</keyword>
<comment type="caution">
    <text evidence="1">The sequence shown here is derived from an EMBL/GenBank/DDBJ whole genome shotgun (WGS) entry which is preliminary data.</text>
</comment>
<proteinExistence type="predicted"/>
<accession>A0ABY1JXA1</accession>
<gene>
    <name evidence="1" type="ORF">SAMN05421578_10592</name>
</gene>
<reference evidence="1 2" key="1">
    <citation type="submission" date="2017-01" db="EMBL/GenBank/DDBJ databases">
        <authorList>
            <person name="Varghese N."/>
            <person name="Submissions S."/>
        </authorList>
    </citation>
    <scope>NUCLEOTIDE SEQUENCE [LARGE SCALE GENOMIC DNA]</scope>
    <source>
        <strain evidence="1 2">ATCC 23464</strain>
    </source>
</reference>
<evidence type="ECO:0000313" key="2">
    <source>
        <dbReference type="Proteomes" id="UP000186666"/>
    </source>
</evidence>
<dbReference type="Proteomes" id="UP000186666">
    <property type="component" value="Unassembled WGS sequence"/>
</dbReference>
<name>A0ABY1JXA1_9BACL</name>
<dbReference type="RefSeq" id="WP_068586866.1">
    <property type="nucleotide sequence ID" value="NZ_FTNK01000005.1"/>
</dbReference>
<organism evidence="1 2">
    <name type="scientific">Paenibacillus macquariensis</name>
    <dbReference type="NCBI Taxonomy" id="948756"/>
    <lineage>
        <taxon>Bacteria</taxon>
        <taxon>Bacillati</taxon>
        <taxon>Bacillota</taxon>
        <taxon>Bacilli</taxon>
        <taxon>Bacillales</taxon>
        <taxon>Paenibacillaceae</taxon>
        <taxon>Paenibacillus</taxon>
    </lineage>
</organism>
<evidence type="ECO:0000313" key="1">
    <source>
        <dbReference type="EMBL" id="SIQ92869.1"/>
    </source>
</evidence>
<protein>
    <recommendedName>
        <fullName evidence="3">Helix-turn-helix domain containing protein</fullName>
    </recommendedName>
</protein>
<dbReference type="EMBL" id="FTNK01000005">
    <property type="protein sequence ID" value="SIQ92869.1"/>
    <property type="molecule type" value="Genomic_DNA"/>
</dbReference>